<gene>
    <name evidence="1" type="ORF">E0W69_000070</name>
</gene>
<dbReference type="PANTHER" id="PTHR47791">
    <property type="entry name" value="MEIOTICALLY UP-REGULATED GENE 191 PROTEIN"/>
    <property type="match status" value="1"/>
</dbReference>
<sequence>MRKVLLFIITSFLFLDCYSQSTFSDYARLLEMGIQDNFYIKDSGYYRENAKGVKSDNPVSYLWSLCALVQAEYDYSLQHKSNHLTQVYNVIDKYYDTRLPAPGYASYSPILKQDDRYYDDNQWIGIAALDGYIKNKNLKLLEIGSTVYRFMVSGMDTVLGGGIYWVEERKESKNTCSNGPGILVALKMYSATNNKNYLDSAKLLYDWTMKTLQDKDFLFWDNIHTKDHKIDSQKYSYNVGTMLESSAYLFQITKEKKYLNAALNMAKASDSYFLKDGKFKDDYWFSAVLLRGLKRLYSINKNPIYINHFSDAVKNALKEDWDASRNIMGKNGNHNLVWQGGMLEMLCSLK</sequence>
<organism evidence="1 2">
    <name type="scientific">Rhizosphaericola mali</name>
    <dbReference type="NCBI Taxonomy" id="2545455"/>
    <lineage>
        <taxon>Bacteria</taxon>
        <taxon>Pseudomonadati</taxon>
        <taxon>Bacteroidota</taxon>
        <taxon>Chitinophagia</taxon>
        <taxon>Chitinophagales</taxon>
        <taxon>Chitinophagaceae</taxon>
        <taxon>Rhizosphaericola</taxon>
    </lineage>
</organism>
<dbReference type="OrthoDB" id="2505409at2"/>
<protein>
    <submittedName>
        <fullName evidence="1">Glycoside hydrolase family 76</fullName>
    </submittedName>
</protein>
<dbReference type="RefSeq" id="WP_131328005.1">
    <property type="nucleotide sequence ID" value="NZ_CP044016.1"/>
</dbReference>
<proteinExistence type="predicted"/>
<accession>A0A5P2G6J6</accession>
<dbReference type="SUPFAM" id="SSF48208">
    <property type="entry name" value="Six-hairpin glycosidases"/>
    <property type="match status" value="1"/>
</dbReference>
<dbReference type="InterPro" id="IPR014512">
    <property type="entry name" value="O_gly_hydro"/>
</dbReference>
<reference evidence="1 2" key="1">
    <citation type="submission" date="2019-09" db="EMBL/GenBank/DDBJ databases">
        <title>Complete genome sequence of Arachidicoccus sp. B3-10 isolated from apple orchard soil.</title>
        <authorList>
            <person name="Kim H.S."/>
            <person name="Han K.-I."/>
            <person name="Suh M.K."/>
            <person name="Lee K.C."/>
            <person name="Eom M.K."/>
            <person name="Kim J.-S."/>
            <person name="Kang S.W."/>
            <person name="Sin Y."/>
            <person name="Lee J.-S."/>
        </authorList>
    </citation>
    <scope>NUCLEOTIDE SEQUENCE [LARGE SCALE GENOMIC DNA]</scope>
    <source>
        <strain evidence="1 2">B3-10</strain>
    </source>
</reference>
<name>A0A5P2G6J6_9BACT</name>
<dbReference type="Gene3D" id="1.50.10.20">
    <property type="match status" value="1"/>
</dbReference>
<dbReference type="Proteomes" id="UP000292424">
    <property type="component" value="Chromosome"/>
</dbReference>
<dbReference type="AlphaFoldDB" id="A0A5P2G6J6"/>
<dbReference type="PIRSF" id="PIRSF021505">
    <property type="entry name" value="O_gly_hdrol"/>
    <property type="match status" value="1"/>
</dbReference>
<evidence type="ECO:0000313" key="2">
    <source>
        <dbReference type="Proteomes" id="UP000292424"/>
    </source>
</evidence>
<dbReference type="Pfam" id="PF03663">
    <property type="entry name" value="Glyco_hydro_76"/>
    <property type="match status" value="1"/>
</dbReference>
<dbReference type="KEGG" id="arac:E0W69_000070"/>
<dbReference type="GO" id="GO:0016787">
    <property type="term" value="F:hydrolase activity"/>
    <property type="evidence" value="ECO:0007669"/>
    <property type="project" value="UniProtKB-KW"/>
</dbReference>
<dbReference type="InterPro" id="IPR008928">
    <property type="entry name" value="6-hairpin_glycosidase_sf"/>
</dbReference>
<evidence type="ECO:0000313" key="1">
    <source>
        <dbReference type="EMBL" id="QES87131.1"/>
    </source>
</evidence>
<keyword evidence="1" id="KW-0378">Hydrolase</keyword>
<dbReference type="InterPro" id="IPR005198">
    <property type="entry name" value="Glyco_hydro_76"/>
</dbReference>
<dbReference type="InterPro" id="IPR053169">
    <property type="entry name" value="MUG_Protein"/>
</dbReference>
<dbReference type="EMBL" id="CP044016">
    <property type="protein sequence ID" value="QES87131.1"/>
    <property type="molecule type" value="Genomic_DNA"/>
</dbReference>
<keyword evidence="2" id="KW-1185">Reference proteome</keyword>
<dbReference type="GO" id="GO:0005975">
    <property type="term" value="P:carbohydrate metabolic process"/>
    <property type="evidence" value="ECO:0007669"/>
    <property type="project" value="InterPro"/>
</dbReference>
<dbReference type="PANTHER" id="PTHR47791:SF4">
    <property type="entry name" value="(PUTATIVE SECRETED PROTEIN)-RELATED"/>
    <property type="match status" value="1"/>
</dbReference>